<comment type="caution">
    <text evidence="1">The sequence shown here is derived from an EMBL/GenBank/DDBJ whole genome shotgun (WGS) entry which is preliminary data.</text>
</comment>
<accession>A0ABS8VJ28</accession>
<name>A0ABS8VJ28_DATST</name>
<dbReference type="EMBL" id="JACEIK010005135">
    <property type="protein sequence ID" value="MCE0480813.1"/>
    <property type="molecule type" value="Genomic_DNA"/>
</dbReference>
<protein>
    <submittedName>
        <fullName evidence="1">Uncharacterized protein</fullName>
    </submittedName>
</protein>
<organism evidence="1 2">
    <name type="scientific">Datura stramonium</name>
    <name type="common">Jimsonweed</name>
    <name type="synonym">Common thornapple</name>
    <dbReference type="NCBI Taxonomy" id="4076"/>
    <lineage>
        <taxon>Eukaryota</taxon>
        <taxon>Viridiplantae</taxon>
        <taxon>Streptophyta</taxon>
        <taxon>Embryophyta</taxon>
        <taxon>Tracheophyta</taxon>
        <taxon>Spermatophyta</taxon>
        <taxon>Magnoliopsida</taxon>
        <taxon>eudicotyledons</taxon>
        <taxon>Gunneridae</taxon>
        <taxon>Pentapetalae</taxon>
        <taxon>asterids</taxon>
        <taxon>lamiids</taxon>
        <taxon>Solanales</taxon>
        <taxon>Solanaceae</taxon>
        <taxon>Solanoideae</taxon>
        <taxon>Datureae</taxon>
        <taxon>Datura</taxon>
    </lineage>
</organism>
<dbReference type="Proteomes" id="UP000823775">
    <property type="component" value="Unassembled WGS sequence"/>
</dbReference>
<keyword evidence="2" id="KW-1185">Reference proteome</keyword>
<reference evidence="1 2" key="1">
    <citation type="journal article" date="2021" name="BMC Genomics">
        <title>Datura genome reveals duplications of psychoactive alkaloid biosynthetic genes and high mutation rate following tissue culture.</title>
        <authorList>
            <person name="Rajewski A."/>
            <person name="Carter-House D."/>
            <person name="Stajich J."/>
            <person name="Litt A."/>
        </authorList>
    </citation>
    <scope>NUCLEOTIDE SEQUENCE [LARGE SCALE GENOMIC DNA]</scope>
    <source>
        <strain evidence="1">AR-01</strain>
    </source>
</reference>
<evidence type="ECO:0000313" key="1">
    <source>
        <dbReference type="EMBL" id="MCE0480813.1"/>
    </source>
</evidence>
<evidence type="ECO:0000313" key="2">
    <source>
        <dbReference type="Proteomes" id="UP000823775"/>
    </source>
</evidence>
<sequence>MVELGRDGDLNFFKPRVGPVCRFPPSPLCYIGRQELLGGLPRLPQGGASFDAAVVKPGAYSKRLPH</sequence>
<gene>
    <name evidence="1" type="ORF">HAX54_037944</name>
</gene>
<proteinExistence type="predicted"/>